<comment type="caution">
    <text evidence="2">The sequence shown here is derived from an EMBL/GenBank/DDBJ whole genome shotgun (WGS) entry which is preliminary data.</text>
</comment>
<feature type="transmembrane region" description="Helical" evidence="1">
    <location>
        <begin position="60"/>
        <end position="80"/>
    </location>
</feature>
<dbReference type="EMBL" id="JAGINU010000001">
    <property type="protein sequence ID" value="MBP2365821.1"/>
    <property type="molecule type" value="Genomic_DNA"/>
</dbReference>
<protein>
    <submittedName>
        <fullName evidence="2">Lysylphosphatidylglycerol synthetase-like protein (DUF2156 family)</fullName>
    </submittedName>
</protein>
<keyword evidence="3" id="KW-1185">Reference proteome</keyword>
<dbReference type="Proteomes" id="UP001519295">
    <property type="component" value="Unassembled WGS sequence"/>
</dbReference>
<accession>A0ABS4VPH7</accession>
<gene>
    <name evidence="2" type="ORF">JOF36_001517</name>
</gene>
<reference evidence="2 3" key="1">
    <citation type="submission" date="2021-03" db="EMBL/GenBank/DDBJ databases">
        <title>Sequencing the genomes of 1000 actinobacteria strains.</title>
        <authorList>
            <person name="Klenk H.-P."/>
        </authorList>
    </citation>
    <scope>NUCLEOTIDE SEQUENCE [LARGE SCALE GENOMIC DNA]</scope>
    <source>
        <strain evidence="2 3">DSM 45256</strain>
    </source>
</reference>
<evidence type="ECO:0000313" key="2">
    <source>
        <dbReference type="EMBL" id="MBP2365821.1"/>
    </source>
</evidence>
<keyword evidence="1" id="KW-0812">Transmembrane</keyword>
<feature type="transmembrane region" description="Helical" evidence="1">
    <location>
        <begin position="110"/>
        <end position="132"/>
    </location>
</feature>
<dbReference type="RefSeq" id="WP_210025671.1">
    <property type="nucleotide sequence ID" value="NZ_JAGINU010000001.1"/>
</dbReference>
<sequence>MRTSWNVALQVGAVVACVDLRSTAPGWFLFILIITIVGALFPLIPTVLSLFLLRRRTLPASLAAPFVACAGFLVLGGLTVPDFDDVRTHAPVMVLLGQGDAPVPDAVHGLAMLSVLGWLAALVWLVVALVLVNRPSRRPAGPGHPAWGRAPDAG</sequence>
<proteinExistence type="predicted"/>
<dbReference type="PROSITE" id="PS51257">
    <property type="entry name" value="PROKAR_LIPOPROTEIN"/>
    <property type="match status" value="1"/>
</dbReference>
<name>A0ABS4VPH7_9PSEU</name>
<evidence type="ECO:0000313" key="3">
    <source>
        <dbReference type="Proteomes" id="UP001519295"/>
    </source>
</evidence>
<feature type="transmembrane region" description="Helical" evidence="1">
    <location>
        <begin position="27"/>
        <end position="53"/>
    </location>
</feature>
<evidence type="ECO:0000256" key="1">
    <source>
        <dbReference type="SAM" id="Phobius"/>
    </source>
</evidence>
<keyword evidence="1" id="KW-1133">Transmembrane helix</keyword>
<keyword evidence="1" id="KW-0472">Membrane</keyword>
<organism evidence="2 3">
    <name type="scientific">Pseudonocardia parietis</name>
    <dbReference type="NCBI Taxonomy" id="570936"/>
    <lineage>
        <taxon>Bacteria</taxon>
        <taxon>Bacillati</taxon>
        <taxon>Actinomycetota</taxon>
        <taxon>Actinomycetes</taxon>
        <taxon>Pseudonocardiales</taxon>
        <taxon>Pseudonocardiaceae</taxon>
        <taxon>Pseudonocardia</taxon>
    </lineage>
</organism>